<protein>
    <submittedName>
        <fullName evidence="2">Uncharacterized protein</fullName>
    </submittedName>
</protein>
<keyword evidence="1" id="KW-0812">Transmembrane</keyword>
<keyword evidence="1" id="KW-1133">Transmembrane helix</keyword>
<evidence type="ECO:0000256" key="1">
    <source>
        <dbReference type="SAM" id="Phobius"/>
    </source>
</evidence>
<keyword evidence="1" id="KW-0472">Membrane</keyword>
<dbReference type="EMBL" id="UINC01181110">
    <property type="protein sequence ID" value="SVD90633.1"/>
    <property type="molecule type" value="Genomic_DNA"/>
</dbReference>
<accession>A0A382Z594</accession>
<name>A0A382Z594_9ZZZZ</name>
<evidence type="ECO:0000313" key="2">
    <source>
        <dbReference type="EMBL" id="SVD90633.1"/>
    </source>
</evidence>
<feature type="transmembrane region" description="Helical" evidence="1">
    <location>
        <begin position="6"/>
        <end position="26"/>
    </location>
</feature>
<proteinExistence type="predicted"/>
<sequence>MAEHLFELGYLSWIFLLKILLFQRVINQI</sequence>
<gene>
    <name evidence="2" type="ORF">METZ01_LOCUS443487</name>
</gene>
<reference evidence="2" key="1">
    <citation type="submission" date="2018-05" db="EMBL/GenBank/DDBJ databases">
        <authorList>
            <person name="Lanie J.A."/>
            <person name="Ng W.-L."/>
            <person name="Kazmierczak K.M."/>
            <person name="Andrzejewski T.M."/>
            <person name="Davidsen T.M."/>
            <person name="Wayne K.J."/>
            <person name="Tettelin H."/>
            <person name="Glass J.I."/>
            <person name="Rusch D."/>
            <person name="Podicherti R."/>
            <person name="Tsui H.-C.T."/>
            <person name="Winkler M.E."/>
        </authorList>
    </citation>
    <scope>NUCLEOTIDE SEQUENCE</scope>
</reference>
<dbReference type="AlphaFoldDB" id="A0A382Z594"/>
<feature type="non-terminal residue" evidence="2">
    <location>
        <position position="29"/>
    </location>
</feature>
<organism evidence="2">
    <name type="scientific">marine metagenome</name>
    <dbReference type="NCBI Taxonomy" id="408172"/>
    <lineage>
        <taxon>unclassified sequences</taxon>
        <taxon>metagenomes</taxon>
        <taxon>ecological metagenomes</taxon>
    </lineage>
</organism>